<keyword evidence="4" id="KW-1185">Reference proteome</keyword>
<proteinExistence type="predicted"/>
<dbReference type="Pfam" id="PF00059">
    <property type="entry name" value="Lectin_C"/>
    <property type="match status" value="1"/>
</dbReference>
<dbReference type="Ensembl" id="ENSPMET00000003758.1">
    <property type="protein sequence ID" value="ENSPMEP00000007656.1"/>
    <property type="gene ID" value="ENSPMEG00000009325.1"/>
</dbReference>
<dbReference type="SUPFAM" id="SSF56436">
    <property type="entry name" value="C-type lectin-like"/>
    <property type="match status" value="1"/>
</dbReference>
<keyword evidence="1" id="KW-0472">Membrane</keyword>
<feature type="transmembrane region" description="Helical" evidence="1">
    <location>
        <begin position="17"/>
        <end position="43"/>
    </location>
</feature>
<dbReference type="PROSITE" id="PS50041">
    <property type="entry name" value="C_TYPE_LECTIN_2"/>
    <property type="match status" value="1"/>
</dbReference>
<sequence>MNHFSCTNLFTEITQHFIYGFSCEFFMSFLFIVFGFCVLAWIFKMLSISSVKCTLLKIMGFFKSLRDTPKTWAEAQRYCREMYNYCRSHYTDLITVRRMSENDEIHPLIETNYWIGLHRALWANWSDLTPVHFTNWETGQPDNNGVTNMTSCAAVNTSAGTWWGVDCSEKHEFICQTLIASSWRLELRFQSEADLNDPDAQQQILQQLQEAWIRLIILYMLL</sequence>
<evidence type="ECO:0000313" key="3">
    <source>
        <dbReference type="Ensembl" id="ENSPMEP00000007656.1"/>
    </source>
</evidence>
<dbReference type="Gene3D" id="3.10.100.10">
    <property type="entry name" value="Mannose-Binding Protein A, subunit A"/>
    <property type="match status" value="1"/>
</dbReference>
<organism evidence="3 4">
    <name type="scientific">Poecilia mexicana</name>
    <dbReference type="NCBI Taxonomy" id="48701"/>
    <lineage>
        <taxon>Eukaryota</taxon>
        <taxon>Metazoa</taxon>
        <taxon>Chordata</taxon>
        <taxon>Craniata</taxon>
        <taxon>Vertebrata</taxon>
        <taxon>Euteleostomi</taxon>
        <taxon>Actinopterygii</taxon>
        <taxon>Neopterygii</taxon>
        <taxon>Teleostei</taxon>
        <taxon>Neoteleostei</taxon>
        <taxon>Acanthomorphata</taxon>
        <taxon>Ovalentaria</taxon>
        <taxon>Atherinomorphae</taxon>
        <taxon>Cyprinodontiformes</taxon>
        <taxon>Poeciliidae</taxon>
        <taxon>Poeciliinae</taxon>
        <taxon>Poecilia</taxon>
    </lineage>
</organism>
<dbReference type="InterPro" id="IPR016186">
    <property type="entry name" value="C-type_lectin-like/link_sf"/>
</dbReference>
<keyword evidence="1" id="KW-0812">Transmembrane</keyword>
<dbReference type="SMART" id="SM00034">
    <property type="entry name" value="CLECT"/>
    <property type="match status" value="1"/>
</dbReference>
<feature type="domain" description="C-type lectin" evidence="2">
    <location>
        <begin position="62"/>
        <end position="176"/>
    </location>
</feature>
<dbReference type="InterPro" id="IPR016187">
    <property type="entry name" value="CTDL_fold"/>
</dbReference>
<dbReference type="AlphaFoldDB" id="A0A3B3WXY6"/>
<dbReference type="InterPro" id="IPR001304">
    <property type="entry name" value="C-type_lectin-like"/>
</dbReference>
<dbReference type="Proteomes" id="UP000261480">
    <property type="component" value="Unplaced"/>
</dbReference>
<keyword evidence="1" id="KW-1133">Transmembrane helix</keyword>
<evidence type="ECO:0000313" key="4">
    <source>
        <dbReference type="Proteomes" id="UP000261480"/>
    </source>
</evidence>
<reference evidence="3" key="2">
    <citation type="submission" date="2025-09" db="UniProtKB">
        <authorList>
            <consortium name="Ensembl"/>
        </authorList>
    </citation>
    <scope>IDENTIFICATION</scope>
</reference>
<reference evidence="3" key="1">
    <citation type="submission" date="2025-08" db="UniProtKB">
        <authorList>
            <consortium name="Ensembl"/>
        </authorList>
    </citation>
    <scope>IDENTIFICATION</scope>
</reference>
<evidence type="ECO:0000256" key="1">
    <source>
        <dbReference type="SAM" id="Phobius"/>
    </source>
</evidence>
<accession>A0A3B3WXY6</accession>
<evidence type="ECO:0000259" key="2">
    <source>
        <dbReference type="PROSITE" id="PS50041"/>
    </source>
</evidence>
<dbReference type="PANTHER" id="PTHR45784">
    <property type="entry name" value="C-TYPE LECTIN DOMAIN FAMILY 20 MEMBER A-RELATED"/>
    <property type="match status" value="1"/>
</dbReference>
<dbReference type="PANTHER" id="PTHR45784:SF3">
    <property type="entry name" value="C-TYPE LECTIN DOMAIN FAMILY 4 MEMBER K-LIKE-RELATED"/>
    <property type="match status" value="1"/>
</dbReference>
<dbReference type="STRING" id="48701.ENSPMEP00000007656"/>
<protein>
    <recommendedName>
        <fullName evidence="2">C-type lectin domain-containing protein</fullName>
    </recommendedName>
</protein>
<name>A0A3B3WXY6_9TELE</name>